<protein>
    <submittedName>
        <fullName evidence="3">Diguanylate cyclase (GGDEF)-like protein</fullName>
    </submittedName>
</protein>
<dbReference type="AlphaFoldDB" id="A0A562IW53"/>
<keyword evidence="4" id="KW-1185">Reference proteome</keyword>
<keyword evidence="1" id="KW-1133">Transmembrane helix</keyword>
<dbReference type="Pfam" id="PF00990">
    <property type="entry name" value="GGDEF"/>
    <property type="match status" value="1"/>
</dbReference>
<dbReference type="SUPFAM" id="SSF55073">
    <property type="entry name" value="Nucleotide cyclase"/>
    <property type="match status" value="1"/>
</dbReference>
<dbReference type="GO" id="GO:0005886">
    <property type="term" value="C:plasma membrane"/>
    <property type="evidence" value="ECO:0007669"/>
    <property type="project" value="TreeGrafter"/>
</dbReference>
<feature type="domain" description="GGDEF" evidence="2">
    <location>
        <begin position="208"/>
        <end position="342"/>
    </location>
</feature>
<dbReference type="GO" id="GO:0043709">
    <property type="term" value="P:cell adhesion involved in single-species biofilm formation"/>
    <property type="evidence" value="ECO:0007669"/>
    <property type="project" value="TreeGrafter"/>
</dbReference>
<dbReference type="PROSITE" id="PS50887">
    <property type="entry name" value="GGDEF"/>
    <property type="match status" value="1"/>
</dbReference>
<dbReference type="Proteomes" id="UP000321490">
    <property type="component" value="Unassembled WGS sequence"/>
</dbReference>
<keyword evidence="1" id="KW-0812">Transmembrane</keyword>
<gene>
    <name evidence="3" type="ORF">JD78_03847</name>
</gene>
<dbReference type="OrthoDB" id="23692at2"/>
<reference evidence="3 4" key="1">
    <citation type="submission" date="2019-07" db="EMBL/GenBank/DDBJ databases">
        <title>R&amp;d 2014.</title>
        <authorList>
            <person name="Klenk H.-P."/>
        </authorList>
    </citation>
    <scope>NUCLEOTIDE SEQUENCE [LARGE SCALE GENOMIC DNA]</scope>
    <source>
        <strain evidence="3 4">DSM 45764</strain>
    </source>
</reference>
<dbReference type="InterPro" id="IPR050469">
    <property type="entry name" value="Diguanylate_Cyclase"/>
</dbReference>
<dbReference type="InterPro" id="IPR029787">
    <property type="entry name" value="Nucleotide_cyclase"/>
</dbReference>
<feature type="transmembrane region" description="Helical" evidence="1">
    <location>
        <begin position="43"/>
        <end position="63"/>
    </location>
</feature>
<dbReference type="GO" id="GO:1902201">
    <property type="term" value="P:negative regulation of bacterial-type flagellum-dependent cell motility"/>
    <property type="evidence" value="ECO:0007669"/>
    <property type="project" value="TreeGrafter"/>
</dbReference>
<feature type="transmembrane region" description="Helical" evidence="1">
    <location>
        <begin position="122"/>
        <end position="140"/>
    </location>
</feature>
<dbReference type="PANTHER" id="PTHR45138:SF24">
    <property type="entry name" value="DIGUANYLATE CYCLASE DGCC-RELATED"/>
    <property type="match status" value="1"/>
</dbReference>
<feature type="transmembrane region" description="Helical" evidence="1">
    <location>
        <begin position="75"/>
        <end position="94"/>
    </location>
</feature>
<comment type="caution">
    <text evidence="3">The sequence shown here is derived from an EMBL/GenBank/DDBJ whole genome shotgun (WGS) entry which is preliminary data.</text>
</comment>
<dbReference type="PANTHER" id="PTHR45138">
    <property type="entry name" value="REGULATORY COMPONENTS OF SENSORY TRANSDUCTION SYSTEM"/>
    <property type="match status" value="1"/>
</dbReference>
<dbReference type="RefSeq" id="WP_153359229.1">
    <property type="nucleotide sequence ID" value="NZ_JABGDC010000058.1"/>
</dbReference>
<dbReference type="CDD" id="cd01949">
    <property type="entry name" value="GGDEF"/>
    <property type="match status" value="1"/>
</dbReference>
<keyword evidence="1" id="KW-0472">Membrane</keyword>
<accession>A0A562IW53</accession>
<evidence type="ECO:0000256" key="1">
    <source>
        <dbReference type="SAM" id="Phobius"/>
    </source>
</evidence>
<dbReference type="InterPro" id="IPR000160">
    <property type="entry name" value="GGDEF_dom"/>
</dbReference>
<dbReference type="Gene3D" id="3.30.70.270">
    <property type="match status" value="1"/>
</dbReference>
<dbReference type="SMART" id="SM00267">
    <property type="entry name" value="GGDEF"/>
    <property type="match status" value="1"/>
</dbReference>
<dbReference type="NCBIfam" id="TIGR00254">
    <property type="entry name" value="GGDEF"/>
    <property type="match status" value="1"/>
</dbReference>
<evidence type="ECO:0000259" key="2">
    <source>
        <dbReference type="PROSITE" id="PS50887"/>
    </source>
</evidence>
<name>A0A562IW53_9ACTN</name>
<dbReference type="InterPro" id="IPR043128">
    <property type="entry name" value="Rev_trsase/Diguanyl_cyclase"/>
</dbReference>
<organism evidence="3 4">
    <name type="scientific">Modestobacter roseus</name>
    <dbReference type="NCBI Taxonomy" id="1181884"/>
    <lineage>
        <taxon>Bacteria</taxon>
        <taxon>Bacillati</taxon>
        <taxon>Actinomycetota</taxon>
        <taxon>Actinomycetes</taxon>
        <taxon>Geodermatophilales</taxon>
        <taxon>Geodermatophilaceae</taxon>
        <taxon>Modestobacter</taxon>
    </lineage>
</organism>
<evidence type="ECO:0000313" key="4">
    <source>
        <dbReference type="Proteomes" id="UP000321490"/>
    </source>
</evidence>
<proteinExistence type="predicted"/>
<dbReference type="EMBL" id="VLKF01000001">
    <property type="protein sequence ID" value="TWH75291.1"/>
    <property type="molecule type" value="Genomic_DNA"/>
</dbReference>
<sequence>MAIAPSLRARDAEATARASVVVLAASAVVVAGAAVLDPVNRTVPGQIACWTAVALLLVGVVACRLVPADRLDGHGGLLAIPLVGAALVSVTNLATGDTSAAAQVFLVMPALLGAAKFRAPAAALVTAVAVVGNVVVNLLLADPVRAVTDSLFTGTALTTLTVVLAGAEGRRESLVRVLQQQATIDALTGLVTRRVLDDAVSDAVGTPPGTALVLVDIDRFKAVNDVHGHPVGDAALAHVAGVLARAVRRSDAVLGRMGGDELALLMPGCSATAAVDRARQVLEAVRTSPLELPDGSLLALSVSLGVAHVDADGRPGDLYPAADEALYRAKRAGRDQLAVAGA</sequence>
<dbReference type="GO" id="GO:0052621">
    <property type="term" value="F:diguanylate cyclase activity"/>
    <property type="evidence" value="ECO:0007669"/>
    <property type="project" value="TreeGrafter"/>
</dbReference>
<evidence type="ECO:0000313" key="3">
    <source>
        <dbReference type="EMBL" id="TWH75291.1"/>
    </source>
</evidence>